<sequence length="222" mass="26219">MSDFLIEKPIPYYEQFYHSIKKMIFDGTYKPGERIVETQLAKQFGVSKSPVREAIRLLEKEGLVIVDDRSRVIVYEPRIKDVEDIYFCRMALESFAVNLMVKTASDQEVEEIEKTLDETEKAILQAKEPAAIIALNGQFHRLIVQFTQNKRLQKQVDDLKSLTQFYRILNFQKQNRAEIILQEHRSIFTHIKKRDEEKASQEMITHLEHDLIHLKNILKKRT</sequence>
<reference evidence="5 6" key="1">
    <citation type="submission" date="2016-06" db="EMBL/GenBank/DDBJ databases">
        <title>Domibacillus iocasae genome sequencing.</title>
        <authorList>
            <person name="Verma A."/>
            <person name="Pal Y."/>
            <person name="Ojha A.K."/>
            <person name="Krishnamurthi S."/>
        </authorList>
    </citation>
    <scope>NUCLEOTIDE SEQUENCE [LARGE SCALE GENOMIC DNA]</scope>
    <source>
        <strain evidence="5 6">DSM 29979</strain>
    </source>
</reference>
<dbReference type="InterPro" id="IPR000524">
    <property type="entry name" value="Tscrpt_reg_HTH_GntR"/>
</dbReference>
<organism evidence="5 6">
    <name type="scientific">Domibacillus iocasae</name>
    <dbReference type="NCBI Taxonomy" id="1714016"/>
    <lineage>
        <taxon>Bacteria</taxon>
        <taxon>Bacillati</taxon>
        <taxon>Bacillota</taxon>
        <taxon>Bacilli</taxon>
        <taxon>Bacillales</taxon>
        <taxon>Bacillaceae</taxon>
        <taxon>Domibacillus</taxon>
    </lineage>
</organism>
<dbReference type="PROSITE" id="PS50949">
    <property type="entry name" value="HTH_GNTR"/>
    <property type="match status" value="1"/>
</dbReference>
<evidence type="ECO:0000259" key="4">
    <source>
        <dbReference type="PROSITE" id="PS50949"/>
    </source>
</evidence>
<dbReference type="Gene3D" id="1.20.120.530">
    <property type="entry name" value="GntR ligand-binding domain-like"/>
    <property type="match status" value="1"/>
</dbReference>
<dbReference type="InterPro" id="IPR000485">
    <property type="entry name" value="AsnC-type_HTH_dom"/>
</dbReference>
<dbReference type="Pfam" id="PF00392">
    <property type="entry name" value="GntR"/>
    <property type="match status" value="1"/>
</dbReference>
<proteinExistence type="predicted"/>
<comment type="caution">
    <text evidence="5">The sequence shown here is derived from an EMBL/GenBank/DDBJ whole genome shotgun (WGS) entry which is preliminary data.</text>
</comment>
<feature type="domain" description="HTH gntR-type" evidence="4">
    <location>
        <begin position="10"/>
        <end position="77"/>
    </location>
</feature>
<dbReference type="GO" id="GO:0003700">
    <property type="term" value="F:DNA-binding transcription factor activity"/>
    <property type="evidence" value="ECO:0007669"/>
    <property type="project" value="InterPro"/>
</dbReference>
<evidence type="ECO:0000256" key="3">
    <source>
        <dbReference type="ARBA" id="ARBA00023163"/>
    </source>
</evidence>
<dbReference type="PANTHER" id="PTHR43537">
    <property type="entry name" value="TRANSCRIPTIONAL REGULATOR, GNTR FAMILY"/>
    <property type="match status" value="1"/>
</dbReference>
<dbReference type="GO" id="GO:0043565">
    <property type="term" value="F:sequence-specific DNA binding"/>
    <property type="evidence" value="ECO:0007669"/>
    <property type="project" value="InterPro"/>
</dbReference>
<dbReference type="InterPro" id="IPR008920">
    <property type="entry name" value="TF_FadR/GntR_C"/>
</dbReference>
<protein>
    <submittedName>
        <fullName evidence="5">GntR family transcriptional regulator</fullName>
    </submittedName>
</protein>
<keyword evidence="3" id="KW-0804">Transcription</keyword>
<evidence type="ECO:0000256" key="1">
    <source>
        <dbReference type="ARBA" id="ARBA00023015"/>
    </source>
</evidence>
<evidence type="ECO:0000313" key="5">
    <source>
        <dbReference type="EMBL" id="OES43414.1"/>
    </source>
</evidence>
<dbReference type="Proteomes" id="UP000095658">
    <property type="component" value="Unassembled WGS sequence"/>
</dbReference>
<dbReference type="CDD" id="cd07377">
    <property type="entry name" value="WHTH_GntR"/>
    <property type="match status" value="1"/>
</dbReference>
<dbReference type="AlphaFoldDB" id="A0A1E7DK31"/>
<dbReference type="PANTHER" id="PTHR43537:SF47">
    <property type="entry name" value="REGULATORY PROTEIN GNTR HTH"/>
    <property type="match status" value="1"/>
</dbReference>
<keyword evidence="2" id="KW-0238">DNA-binding</keyword>
<dbReference type="InterPro" id="IPR011711">
    <property type="entry name" value="GntR_C"/>
</dbReference>
<dbReference type="InterPro" id="IPR036390">
    <property type="entry name" value="WH_DNA-bd_sf"/>
</dbReference>
<keyword evidence="1" id="KW-0805">Transcription regulation</keyword>
<dbReference type="SUPFAM" id="SSF46785">
    <property type="entry name" value="Winged helix' DNA-binding domain"/>
    <property type="match status" value="1"/>
</dbReference>
<dbReference type="EMBL" id="MAMP01000025">
    <property type="protein sequence ID" value="OES43414.1"/>
    <property type="molecule type" value="Genomic_DNA"/>
</dbReference>
<dbReference type="PRINTS" id="PR00033">
    <property type="entry name" value="HTHASNC"/>
</dbReference>
<dbReference type="RefSeq" id="WP_069939852.1">
    <property type="nucleotide sequence ID" value="NZ_MAMP01000025.1"/>
</dbReference>
<dbReference type="SMART" id="SM00895">
    <property type="entry name" value="FCD"/>
    <property type="match status" value="1"/>
</dbReference>
<keyword evidence="6" id="KW-1185">Reference proteome</keyword>
<dbReference type="SMART" id="SM00345">
    <property type="entry name" value="HTH_GNTR"/>
    <property type="match status" value="1"/>
</dbReference>
<evidence type="ECO:0000256" key="2">
    <source>
        <dbReference type="ARBA" id="ARBA00023125"/>
    </source>
</evidence>
<dbReference type="STRING" id="1714016.BA724_13390"/>
<name>A0A1E7DK31_9BACI</name>
<dbReference type="InterPro" id="IPR036388">
    <property type="entry name" value="WH-like_DNA-bd_sf"/>
</dbReference>
<dbReference type="SUPFAM" id="SSF48008">
    <property type="entry name" value="GntR ligand-binding domain-like"/>
    <property type="match status" value="1"/>
</dbReference>
<dbReference type="Pfam" id="PF07729">
    <property type="entry name" value="FCD"/>
    <property type="match status" value="1"/>
</dbReference>
<evidence type="ECO:0000313" key="6">
    <source>
        <dbReference type="Proteomes" id="UP000095658"/>
    </source>
</evidence>
<gene>
    <name evidence="5" type="ORF">BA724_13390</name>
</gene>
<dbReference type="OrthoDB" id="2592645at2"/>
<accession>A0A1E7DK31</accession>
<dbReference type="Gene3D" id="1.10.10.10">
    <property type="entry name" value="Winged helix-like DNA-binding domain superfamily/Winged helix DNA-binding domain"/>
    <property type="match status" value="1"/>
</dbReference>
<dbReference type="PRINTS" id="PR00035">
    <property type="entry name" value="HTHGNTR"/>
</dbReference>